<accession>A0A0A7HBP0</accession>
<dbReference type="EMBL" id="KP007360">
    <property type="protein sequence ID" value="AIZ02082.1"/>
    <property type="molecule type" value="Genomic_DNA"/>
</dbReference>
<reference evidence="1 2" key="1">
    <citation type="submission" date="2014-10" db="EMBL/GenBank/DDBJ databases">
        <title>VR bacteriophages - a small but diverse group of low-temperature viruses.</title>
        <authorList>
            <person name="Kaliniene L."/>
            <person name="Meskys R."/>
            <person name="Simoliunas E."/>
            <person name="Zajanckauskaite A."/>
            <person name="Truncaite L."/>
        </authorList>
    </citation>
    <scope>NUCLEOTIDE SEQUENCE [LARGE SCALE GENOMIC DNA]</scope>
</reference>
<dbReference type="KEGG" id="vg:26633702"/>
<dbReference type="Proteomes" id="UP000030716">
    <property type="component" value="Segment"/>
</dbReference>
<evidence type="ECO:0000313" key="2">
    <source>
        <dbReference type="Proteomes" id="UP000030716"/>
    </source>
</evidence>
<dbReference type="RefSeq" id="YP_009207203.1">
    <property type="nucleotide sequence ID" value="NC_028894.1"/>
</dbReference>
<dbReference type="GeneID" id="26633702"/>
<gene>
    <name evidence="1" type="primary">srh</name>
    <name evidence="1" type="ORF">VR20_024</name>
</gene>
<organism evidence="1 2">
    <name type="scientific">Escherichia phage vB_EcoM_VR20</name>
    <dbReference type="NCBI Taxonomy" id="1567027"/>
    <lineage>
        <taxon>Viruses</taxon>
        <taxon>Duplodnaviria</taxon>
        <taxon>Heunggongvirae</taxon>
        <taxon>Uroviricota</taxon>
        <taxon>Caudoviricetes</taxon>
        <taxon>Pantevenvirales</taxon>
        <taxon>Straboviridae</taxon>
        <taxon>Tevenvirinae</taxon>
        <taxon>Gaprivervirus</taxon>
        <taxon>Gaprivervirus vr20</taxon>
    </lineage>
</organism>
<evidence type="ECO:0000313" key="1">
    <source>
        <dbReference type="EMBL" id="AIZ02082.1"/>
    </source>
</evidence>
<sequence>MRITSWLKDWLVTPGIDDSWVARAEEEMQREAEEWAATGLKAMQEKKTERAALKLMRDIYGDKS</sequence>
<keyword evidence="2" id="KW-1185">Reference proteome</keyword>
<dbReference type="SMR" id="A0A0A7HBP0"/>
<protein>
    <submittedName>
        <fullName evidence="1">Transcription modulator</fullName>
    </submittedName>
</protein>
<proteinExistence type="predicted"/>
<name>A0A0A7HBP0_9CAUD</name>